<dbReference type="SUPFAM" id="SSF52980">
    <property type="entry name" value="Restriction endonuclease-like"/>
    <property type="match status" value="1"/>
</dbReference>
<dbReference type="Pfam" id="PF09588">
    <property type="entry name" value="YqaJ"/>
    <property type="match status" value="1"/>
</dbReference>
<dbReference type="Gene3D" id="3.90.320.10">
    <property type="match status" value="1"/>
</dbReference>
<organism evidence="2">
    <name type="scientific">Tabanus bromius</name>
    <name type="common">Band-eyed brown horse fly</name>
    <dbReference type="NCBI Taxonomy" id="304241"/>
    <lineage>
        <taxon>Eukaryota</taxon>
        <taxon>Metazoa</taxon>
        <taxon>Ecdysozoa</taxon>
        <taxon>Arthropoda</taxon>
        <taxon>Hexapoda</taxon>
        <taxon>Insecta</taxon>
        <taxon>Pterygota</taxon>
        <taxon>Neoptera</taxon>
        <taxon>Endopterygota</taxon>
        <taxon>Diptera</taxon>
        <taxon>Brachycera</taxon>
        <taxon>Tabanomorpha</taxon>
        <taxon>Tabanoidea</taxon>
        <taxon>Tabanidae</taxon>
        <taxon>Tabanus</taxon>
    </lineage>
</organism>
<proteinExistence type="evidence at transcript level"/>
<dbReference type="PANTHER" id="PTHR39953">
    <property type="entry name" value="RE54151P"/>
    <property type="match status" value="1"/>
</dbReference>
<feature type="domain" description="YqaJ viral recombinase" evidence="1">
    <location>
        <begin position="314"/>
        <end position="381"/>
    </location>
</feature>
<accession>A0A0K8TLY0</accession>
<dbReference type="InterPro" id="IPR011604">
    <property type="entry name" value="PDDEXK-like_dom_sf"/>
</dbReference>
<name>A0A0K8TLY0_TABBR</name>
<dbReference type="AlphaFoldDB" id="A0A0K8TLY0"/>
<feature type="non-terminal residue" evidence="2">
    <location>
        <position position="1"/>
    </location>
</feature>
<feature type="non-terminal residue" evidence="2">
    <location>
        <position position="432"/>
    </location>
</feature>
<reference evidence="2" key="1">
    <citation type="journal article" date="2015" name="Insect Biochem. Mol. Biol.">
        <title>An insight into the sialome of the horse fly, Tabanus bromius.</title>
        <authorList>
            <person name="Ribeiro J.M."/>
            <person name="Kazimirova M."/>
            <person name="Takac P."/>
            <person name="Andersen J.F."/>
            <person name="Francischetti I.M."/>
        </authorList>
    </citation>
    <scope>NUCLEOTIDE SEQUENCE</scope>
</reference>
<dbReference type="PANTHER" id="PTHR39953:SF1">
    <property type="entry name" value="RE54151P"/>
    <property type="match status" value="1"/>
</dbReference>
<evidence type="ECO:0000259" key="1">
    <source>
        <dbReference type="Pfam" id="PF09588"/>
    </source>
</evidence>
<dbReference type="EMBL" id="GDAI01002455">
    <property type="protein sequence ID" value="JAI15148.1"/>
    <property type="molecule type" value="mRNA"/>
</dbReference>
<dbReference type="GO" id="GO:0006281">
    <property type="term" value="P:DNA repair"/>
    <property type="evidence" value="ECO:0007669"/>
    <property type="project" value="UniProtKB-ARBA"/>
</dbReference>
<dbReference type="InterPro" id="IPR011335">
    <property type="entry name" value="Restrct_endonuc-II-like"/>
</dbReference>
<protein>
    <recommendedName>
        <fullName evidence="1">YqaJ viral recombinase domain-containing protein</fullName>
    </recommendedName>
</protein>
<sequence>LDEGFKKADAANIPVLSEEMIYDFIAKLSRDGTKVLSNGNQSEDYSVDCVQVRRKEICALKGRLFYPKGSDASIFKVILLVNERLNEIISVNCENCSEGICRHALAFLFWIHRRSSGDSWDKNQFGGCDPNEHSKSIAVAVQVKDIFGIDDIKCDSDDVEDISDEQGNMFLDEVLEQLEKNGLTDTPLYRHCRPVFDRFEPLYIHHTMLNSCHNNVRDYKSFLLYMEDVAQKGIFDEVREASVNKYKSRLWMETQYCRIRCSLIGSILSRSLSGEDEEILDSIFCTQREWNSERRLKLKEQKRFILKQTETLEQKQYRECGLILSQSYPYLCASPDGISDDNIVEIKVPKTDEEFENFLFNKESISPKYMAQLQLQMHLANVSKALYCVLSPSFETSGALHYVWVQADTQHIINILNAAEDFWKTVVFPRIH</sequence>
<evidence type="ECO:0000313" key="2">
    <source>
        <dbReference type="EMBL" id="JAI15148.1"/>
    </source>
</evidence>
<dbReference type="InterPro" id="IPR019080">
    <property type="entry name" value="YqaJ_viral_recombinase"/>
</dbReference>